<evidence type="ECO:0000313" key="3">
    <source>
        <dbReference type="EMBL" id="UNM96073.1"/>
    </source>
</evidence>
<evidence type="ECO:0000313" key="4">
    <source>
        <dbReference type="Proteomes" id="UP000829542"/>
    </source>
</evidence>
<proteinExistence type="predicted"/>
<reference evidence="2 4" key="1">
    <citation type="submission" date="2022-03" db="EMBL/GenBank/DDBJ databases">
        <title>Ignatzschineria rhizosphaerae HR5S32.</title>
        <authorList>
            <person name="Sun J.Q."/>
            <person name="Feng J.Y."/>
        </authorList>
    </citation>
    <scope>NUCLEOTIDE SEQUENCE [LARGE SCALE GENOMIC DNA]</scope>
    <source>
        <strain evidence="2 4">HR5S32</strain>
    </source>
</reference>
<accession>A0ABY3X169</accession>
<dbReference type="Gene3D" id="3.10.450.40">
    <property type="match status" value="1"/>
</dbReference>
<dbReference type="InterPro" id="IPR007048">
    <property type="entry name" value="IraD/Gp25-like"/>
</dbReference>
<evidence type="ECO:0000313" key="2">
    <source>
        <dbReference type="EMBL" id="UNM95511.1"/>
    </source>
</evidence>
<name>A0ABY3X169_9GAMM</name>
<dbReference type="EMBL" id="CP093379">
    <property type="protein sequence ID" value="UNM95511.1"/>
    <property type="molecule type" value="Genomic_DNA"/>
</dbReference>
<gene>
    <name evidence="2" type="ORF">MMG00_09790</name>
    <name evidence="3" type="ORF">MMG00_12865</name>
</gene>
<evidence type="ECO:0000259" key="1">
    <source>
        <dbReference type="Pfam" id="PF04965"/>
    </source>
</evidence>
<dbReference type="SUPFAM" id="SSF160719">
    <property type="entry name" value="gpW/gp25-like"/>
    <property type="match status" value="1"/>
</dbReference>
<feature type="domain" description="IraD/Gp25-like" evidence="1">
    <location>
        <begin position="12"/>
        <end position="98"/>
    </location>
</feature>
<dbReference type="Pfam" id="PF04965">
    <property type="entry name" value="GPW_gp25"/>
    <property type="match status" value="1"/>
</dbReference>
<dbReference type="EMBL" id="CP093379">
    <property type="protein sequence ID" value="UNM96073.1"/>
    <property type="molecule type" value="Genomic_DNA"/>
</dbReference>
<keyword evidence="4" id="KW-1185">Reference proteome</keyword>
<sequence length="109" mass="12652">MIDRNTGLPISENEHIIQSLLDIATTAIGTRVMRRDYGTILVPKIDAPMNAEYRMLLMSSLMMAFTQYEPRIEIRRINLKIDMPGHPKIEIEAVKKETNDTFTFEREIK</sequence>
<organism evidence="2 4">
    <name type="scientific">Ignatzschineria rhizosphaerae</name>
    <dbReference type="NCBI Taxonomy" id="2923279"/>
    <lineage>
        <taxon>Bacteria</taxon>
        <taxon>Pseudomonadati</taxon>
        <taxon>Pseudomonadota</taxon>
        <taxon>Gammaproteobacteria</taxon>
        <taxon>Cardiobacteriales</taxon>
        <taxon>Ignatzschineriaceae</taxon>
        <taxon>Ignatzschineria</taxon>
    </lineage>
</organism>
<dbReference type="Proteomes" id="UP000829542">
    <property type="component" value="Chromosome"/>
</dbReference>
<protein>
    <submittedName>
        <fullName evidence="2">GPW/gp25 family protein</fullName>
    </submittedName>
</protein>
<dbReference type="RefSeq" id="WP_242147827.1">
    <property type="nucleotide sequence ID" value="NZ_CP093379.1"/>
</dbReference>